<dbReference type="PANTHER" id="PTHR10536">
    <property type="entry name" value="DNA PRIMASE SMALL SUBUNIT"/>
    <property type="match status" value="1"/>
</dbReference>
<keyword evidence="4 10" id="KW-0808">Transferase</keyword>
<comment type="similarity">
    <text evidence="1 10">Belongs to the eukaryotic-type primase small subunit family.</text>
</comment>
<keyword evidence="8" id="KW-0862">Zinc</keyword>
<evidence type="ECO:0000256" key="7">
    <source>
        <dbReference type="ARBA" id="ARBA00022723"/>
    </source>
</evidence>
<dbReference type="FunFam" id="3.90.920.10:FF:000003">
    <property type="entry name" value="DNA primase"/>
    <property type="match status" value="1"/>
</dbReference>
<evidence type="ECO:0000256" key="6">
    <source>
        <dbReference type="ARBA" id="ARBA00022705"/>
    </source>
</evidence>
<dbReference type="Pfam" id="PF01896">
    <property type="entry name" value="DNA_primase_S"/>
    <property type="match status" value="1"/>
</dbReference>
<dbReference type="CDD" id="cd04860">
    <property type="entry name" value="AE_Prim_S"/>
    <property type="match status" value="1"/>
</dbReference>
<evidence type="ECO:0000256" key="2">
    <source>
        <dbReference type="ARBA" id="ARBA00022478"/>
    </source>
</evidence>
<keyword evidence="3 10" id="KW-0639">Primosome</keyword>
<evidence type="ECO:0000256" key="4">
    <source>
        <dbReference type="ARBA" id="ARBA00022679"/>
    </source>
</evidence>
<reference evidence="12" key="1">
    <citation type="journal article" date="2014" name="Proc. Natl. Acad. Sci. U.S.A.">
        <title>Extensive sampling of basidiomycete genomes demonstrates inadequacy of the white-rot/brown-rot paradigm for wood decay fungi.</title>
        <authorList>
            <person name="Riley R."/>
            <person name="Salamov A.A."/>
            <person name="Brown D.W."/>
            <person name="Nagy L.G."/>
            <person name="Floudas D."/>
            <person name="Held B.W."/>
            <person name="Levasseur A."/>
            <person name="Lombard V."/>
            <person name="Morin E."/>
            <person name="Otillar R."/>
            <person name="Lindquist E.A."/>
            <person name="Sun H."/>
            <person name="LaButti K.M."/>
            <person name="Schmutz J."/>
            <person name="Jabbour D."/>
            <person name="Luo H."/>
            <person name="Baker S.E."/>
            <person name="Pisabarro A.G."/>
            <person name="Walton J.D."/>
            <person name="Blanchette R.A."/>
            <person name="Henrissat B."/>
            <person name="Martin F."/>
            <person name="Cullen D."/>
            <person name="Hibbett D.S."/>
            <person name="Grigoriev I.V."/>
        </authorList>
    </citation>
    <scope>NUCLEOTIDE SEQUENCE [LARGE SCALE GENOMIC DNA]</scope>
    <source>
        <strain evidence="12">CBS 339.88</strain>
    </source>
</reference>
<dbReference type="OrthoDB" id="19606at2759"/>
<evidence type="ECO:0000313" key="12">
    <source>
        <dbReference type="Proteomes" id="UP000027222"/>
    </source>
</evidence>
<name>A0A067T8K5_GALM3</name>
<keyword evidence="7" id="KW-0479">Metal-binding</keyword>
<dbReference type="Gene3D" id="3.90.920.10">
    <property type="entry name" value="DNA primase, PRIM domain"/>
    <property type="match status" value="1"/>
</dbReference>
<keyword evidence="2 10" id="KW-0240">DNA-directed RNA polymerase</keyword>
<dbReference type="Proteomes" id="UP000027222">
    <property type="component" value="Unassembled WGS sequence"/>
</dbReference>
<keyword evidence="5" id="KW-0548">Nucleotidyltransferase</keyword>
<dbReference type="SUPFAM" id="SSF56747">
    <property type="entry name" value="Prim-pol domain"/>
    <property type="match status" value="1"/>
</dbReference>
<dbReference type="GO" id="GO:0006269">
    <property type="term" value="P:DNA replication, synthesis of primer"/>
    <property type="evidence" value="ECO:0007669"/>
    <property type="project" value="UniProtKB-KW"/>
</dbReference>
<dbReference type="GO" id="GO:0005658">
    <property type="term" value="C:alpha DNA polymerase:primase complex"/>
    <property type="evidence" value="ECO:0007669"/>
    <property type="project" value="UniProtKB-ARBA"/>
</dbReference>
<sequence>MLSDENPEKPSPEVMLTYYRRLYPFKSIYNWLNHEHGPTRLFTQREFAFTLPGDIYLRYNSFNTADELKKQVCQLNPTRFEIGPVYSARPRDKKTLRSGTLNPILRELVFDIDMTDYDPIRTCCSNADICKRCWGFIAAAVRVLDSALRDEFGYEKLLWVYSGRRGIHLWISDKEAMELTDQQRKSLVGWLTVVQGGKDSSKKLNVHNGGKLPPSLQNAIDYLKTIFGALILDDQECFKTEEGYEELLKAIPDSRVVDALRTKWEDNMSRSSQDKWLDLQKSAATHRNLMGALQDIILQYTYPRLDAEVSKHRNHLLKAPFCIHPSTGRVCVPLDLDMIERFDPKSVPTVQELLQELDAIGHVDEQNREFHSGWEKTSLKPFIDIMDKHASGLMQEVRKEKLKSDTTW</sequence>
<dbReference type="EC" id="2.7.7.-" evidence="10"/>
<dbReference type="AlphaFoldDB" id="A0A067T8K5"/>
<gene>
    <name evidence="11" type="ORF">GALMADRAFT_140849</name>
</gene>
<organism evidence="11 12">
    <name type="scientific">Galerina marginata (strain CBS 339.88)</name>
    <dbReference type="NCBI Taxonomy" id="685588"/>
    <lineage>
        <taxon>Eukaryota</taxon>
        <taxon>Fungi</taxon>
        <taxon>Dikarya</taxon>
        <taxon>Basidiomycota</taxon>
        <taxon>Agaricomycotina</taxon>
        <taxon>Agaricomycetes</taxon>
        <taxon>Agaricomycetidae</taxon>
        <taxon>Agaricales</taxon>
        <taxon>Agaricineae</taxon>
        <taxon>Strophariaceae</taxon>
        <taxon>Galerina</taxon>
    </lineage>
</organism>
<evidence type="ECO:0000313" key="11">
    <source>
        <dbReference type="EMBL" id="KDR75333.1"/>
    </source>
</evidence>
<dbReference type="NCBIfam" id="TIGR00335">
    <property type="entry name" value="primase_sml"/>
    <property type="match status" value="1"/>
</dbReference>
<dbReference type="HOGENOM" id="CLU_028288_1_0_1"/>
<dbReference type="GO" id="GO:0046872">
    <property type="term" value="F:metal ion binding"/>
    <property type="evidence" value="ECO:0007669"/>
    <property type="project" value="UniProtKB-KW"/>
</dbReference>
<keyword evidence="6 10" id="KW-0235">DNA replication</keyword>
<evidence type="ECO:0000256" key="1">
    <source>
        <dbReference type="ARBA" id="ARBA00009762"/>
    </source>
</evidence>
<keyword evidence="12" id="KW-1185">Reference proteome</keyword>
<proteinExistence type="inferred from homology"/>
<dbReference type="GO" id="GO:0003899">
    <property type="term" value="F:DNA-directed RNA polymerase activity"/>
    <property type="evidence" value="ECO:0007669"/>
    <property type="project" value="InterPro"/>
</dbReference>
<dbReference type="InterPro" id="IPR014052">
    <property type="entry name" value="DNA_primase_ssu_euk/arc"/>
</dbReference>
<protein>
    <recommendedName>
        <fullName evidence="10">DNA primase</fullName>
        <ecNumber evidence="10">2.7.7.-</ecNumber>
    </recommendedName>
</protein>
<evidence type="ECO:0000256" key="8">
    <source>
        <dbReference type="ARBA" id="ARBA00022833"/>
    </source>
</evidence>
<dbReference type="InterPro" id="IPR002755">
    <property type="entry name" value="DNA_primase_S"/>
</dbReference>
<evidence type="ECO:0000256" key="3">
    <source>
        <dbReference type="ARBA" id="ARBA00022515"/>
    </source>
</evidence>
<evidence type="ECO:0000256" key="10">
    <source>
        <dbReference type="RuleBase" id="RU003514"/>
    </source>
</evidence>
<dbReference type="STRING" id="685588.A0A067T8K5"/>
<accession>A0A067T8K5</accession>
<dbReference type="EMBL" id="KL142381">
    <property type="protein sequence ID" value="KDR75333.1"/>
    <property type="molecule type" value="Genomic_DNA"/>
</dbReference>
<evidence type="ECO:0000256" key="5">
    <source>
        <dbReference type="ARBA" id="ARBA00022695"/>
    </source>
</evidence>
<evidence type="ECO:0000256" key="9">
    <source>
        <dbReference type="ARBA" id="ARBA00023163"/>
    </source>
</evidence>
<keyword evidence="9" id="KW-0804">Transcription</keyword>